<dbReference type="PANTHER" id="PTHR35128:SF1">
    <property type="entry name" value="SECRETION-REGULATING GUANINE NUCLEOTIDE EXCHANGE FACTOR"/>
    <property type="match status" value="1"/>
</dbReference>
<dbReference type="SUPFAM" id="SSF53474">
    <property type="entry name" value="alpha/beta-Hydrolases"/>
    <property type="match status" value="1"/>
</dbReference>
<evidence type="ECO:0000313" key="2">
    <source>
        <dbReference type="EMBL" id="EFN58162.1"/>
    </source>
</evidence>
<accession>E1Z7F7</accession>
<dbReference type="OrthoDB" id="10022521at2759"/>
<dbReference type="InParanoid" id="E1Z7F7"/>
<proteinExistence type="predicted"/>
<dbReference type="EMBL" id="GL433838">
    <property type="protein sequence ID" value="EFN58162.1"/>
    <property type="molecule type" value="Genomic_DNA"/>
</dbReference>
<dbReference type="GeneID" id="17357572"/>
<reference evidence="2 3" key="1">
    <citation type="journal article" date="2010" name="Plant Cell">
        <title>The Chlorella variabilis NC64A genome reveals adaptation to photosymbiosis, coevolution with viruses, and cryptic sex.</title>
        <authorList>
            <person name="Blanc G."/>
            <person name="Duncan G."/>
            <person name="Agarkova I."/>
            <person name="Borodovsky M."/>
            <person name="Gurnon J."/>
            <person name="Kuo A."/>
            <person name="Lindquist E."/>
            <person name="Lucas S."/>
            <person name="Pangilinan J."/>
            <person name="Polle J."/>
            <person name="Salamov A."/>
            <person name="Terry A."/>
            <person name="Yamada T."/>
            <person name="Dunigan D.D."/>
            <person name="Grigoriev I.V."/>
            <person name="Claverie J.M."/>
            <person name="Van Etten J.L."/>
        </authorList>
    </citation>
    <scope>NUCLEOTIDE SEQUENCE [LARGE SCALE GENOMIC DNA]</scope>
    <source>
        <strain evidence="2 3">NC64A</strain>
    </source>
</reference>
<evidence type="ECO:0000313" key="3">
    <source>
        <dbReference type="Proteomes" id="UP000008141"/>
    </source>
</evidence>
<feature type="region of interest" description="Disordered" evidence="1">
    <location>
        <begin position="327"/>
        <end position="366"/>
    </location>
</feature>
<dbReference type="AlphaFoldDB" id="E1Z7F7"/>
<dbReference type="PANTHER" id="PTHR35128">
    <property type="entry name" value="SECRETION-REGULATING GUANINE NUCLEOTIDE EXCHANGE FACTOR"/>
    <property type="match status" value="1"/>
</dbReference>
<feature type="compositionally biased region" description="Pro residues" evidence="1">
    <location>
        <begin position="334"/>
        <end position="346"/>
    </location>
</feature>
<sequence>MYNVTHFYQVPEDPIGTFIWFHGCVHDASAGWPYDPDECPECLGLPEEALARGYAVLAVESKNRERKERCFNYSPDETISDAYQVPKIIERFVRVKRLQDKPIYTAGVSSGASFAVKIPKGFYSSENEVKIHGAISEANAIPIESWGLLDTRGQLRYPGFPPNDPFSRVQMLENIDVFRSVGIPSDWVSVWQRSINESFFFERSPTITMPQSAAIVKALKAMGVVDEDGNLMGDPRIDAPNRTSVMHKWNFKLVQRVPWLNLNRNKPPMLTALSDRGAIFEEMNVAFARHEIIADYLVPCLAWLEKEGKADLKELGRQLGVKRLRDLTMDRIYPSPPPAPRPPPSPTKKGSEDADDDGNAVEGANG</sequence>
<dbReference type="InterPro" id="IPR029058">
    <property type="entry name" value="AB_hydrolase_fold"/>
</dbReference>
<name>E1Z7F7_CHLVA</name>
<dbReference type="KEGG" id="cvr:CHLNCDRAFT_141972"/>
<gene>
    <name evidence="2" type="ORF">CHLNCDRAFT_141972</name>
</gene>
<keyword evidence="3" id="KW-1185">Reference proteome</keyword>
<protein>
    <submittedName>
        <fullName evidence="2">Uncharacterized protein</fullName>
    </submittedName>
</protein>
<dbReference type="Proteomes" id="UP000008141">
    <property type="component" value="Unassembled WGS sequence"/>
</dbReference>
<organism evidence="3">
    <name type="scientific">Chlorella variabilis</name>
    <name type="common">Green alga</name>
    <dbReference type="NCBI Taxonomy" id="554065"/>
    <lineage>
        <taxon>Eukaryota</taxon>
        <taxon>Viridiplantae</taxon>
        <taxon>Chlorophyta</taxon>
        <taxon>core chlorophytes</taxon>
        <taxon>Trebouxiophyceae</taxon>
        <taxon>Chlorellales</taxon>
        <taxon>Chlorellaceae</taxon>
        <taxon>Chlorella clade</taxon>
        <taxon>Chlorella</taxon>
    </lineage>
</organism>
<evidence type="ECO:0000256" key="1">
    <source>
        <dbReference type="SAM" id="MobiDB-lite"/>
    </source>
</evidence>
<dbReference type="RefSeq" id="XP_005850264.1">
    <property type="nucleotide sequence ID" value="XM_005850202.1"/>
</dbReference>